<dbReference type="InterPro" id="IPR036388">
    <property type="entry name" value="WH-like_DNA-bd_sf"/>
</dbReference>
<reference evidence="12 13" key="2">
    <citation type="journal article" date="2010" name="Stand. Genomic Sci.">
        <title>Complete genome sequence of Desulfohalobium retbaense type strain (HR(100)).</title>
        <authorList>
            <person name="Spring S."/>
            <person name="Nolan M."/>
            <person name="Lapidus A."/>
            <person name="Glavina Del Rio T."/>
            <person name="Copeland A."/>
            <person name="Tice H."/>
            <person name="Cheng J.F."/>
            <person name="Lucas S."/>
            <person name="Land M."/>
            <person name="Chen F."/>
            <person name="Bruce D."/>
            <person name="Goodwin L."/>
            <person name="Pitluck S."/>
            <person name="Ivanova N."/>
            <person name="Mavromatis K."/>
            <person name="Mikhailova N."/>
            <person name="Pati A."/>
            <person name="Chen A."/>
            <person name="Palaniappan K."/>
            <person name="Hauser L."/>
            <person name="Chang Y.J."/>
            <person name="Jeffries C.D."/>
            <person name="Munk C."/>
            <person name="Kiss H."/>
            <person name="Chain P."/>
            <person name="Han C."/>
            <person name="Brettin T."/>
            <person name="Detter J.C."/>
            <person name="Schuler E."/>
            <person name="Goker M."/>
            <person name="Rohde M."/>
            <person name="Bristow J."/>
            <person name="Eisen J.A."/>
            <person name="Markowitz V."/>
            <person name="Hugenholtz P."/>
            <person name="Kyrpides N.C."/>
            <person name="Klenk H.P."/>
        </authorList>
    </citation>
    <scope>NUCLEOTIDE SEQUENCE [LARGE SCALE GENOMIC DNA]</scope>
    <source>
        <strain evidence="13">ATCC 49802 / DSM 20745 / S 6022</strain>
    </source>
</reference>
<dbReference type="Proteomes" id="UP000002027">
    <property type="component" value="Chromosome 1"/>
</dbReference>
<dbReference type="GO" id="GO:0032993">
    <property type="term" value="C:protein-DNA complex"/>
    <property type="evidence" value="ECO:0007669"/>
    <property type="project" value="TreeGrafter"/>
</dbReference>
<proteinExistence type="predicted"/>
<reference evidence="13" key="1">
    <citation type="submission" date="2009-11" db="EMBL/GenBank/DDBJ databases">
        <title>The complete chromosome 1 of Sphaerobacter thermophilus DSM 20745.</title>
        <authorList>
            <person name="Lucas S."/>
            <person name="Copeland A."/>
            <person name="Lapidus A."/>
            <person name="Glavina del Rio T."/>
            <person name="Dalin E."/>
            <person name="Tice H."/>
            <person name="Bruce D."/>
            <person name="Goodwin L."/>
            <person name="Pitluck S."/>
            <person name="Kyrpides N."/>
            <person name="Mavromatis K."/>
            <person name="Ivanova N."/>
            <person name="Mikhailova N."/>
            <person name="LaButti K.M."/>
            <person name="Clum A."/>
            <person name="Sun H.I."/>
            <person name="Brettin T."/>
            <person name="Detter J.C."/>
            <person name="Han C."/>
            <person name="Larimer F."/>
            <person name="Land M."/>
            <person name="Hauser L."/>
            <person name="Markowitz V."/>
            <person name="Cheng J.F."/>
            <person name="Hugenholtz P."/>
            <person name="Woyke T."/>
            <person name="Wu D."/>
            <person name="Steenblock K."/>
            <person name="Schneider S."/>
            <person name="Pukall R."/>
            <person name="Goeker M."/>
            <person name="Klenk H.P."/>
            <person name="Eisen J.A."/>
        </authorList>
    </citation>
    <scope>NUCLEOTIDE SEQUENCE [LARGE SCALE GENOMIC DNA]</scope>
    <source>
        <strain evidence="13">ATCC 49802 / DSM 20745 / S 6022</strain>
    </source>
</reference>
<evidence type="ECO:0000256" key="8">
    <source>
        <dbReference type="PROSITE-ProRule" id="PRU00169"/>
    </source>
</evidence>
<feature type="domain" description="OmpR/PhoB-type" evidence="11">
    <location>
        <begin position="134"/>
        <end position="233"/>
    </location>
</feature>
<dbReference type="CDD" id="cd00383">
    <property type="entry name" value="trans_reg_C"/>
    <property type="match status" value="1"/>
</dbReference>
<evidence type="ECO:0000256" key="5">
    <source>
        <dbReference type="ARBA" id="ARBA00023125"/>
    </source>
</evidence>
<dbReference type="EMBL" id="CP001823">
    <property type="protein sequence ID" value="ACZ37808.1"/>
    <property type="molecule type" value="Genomic_DNA"/>
</dbReference>
<feature type="domain" description="Response regulatory" evidence="10">
    <location>
        <begin position="3"/>
        <end position="116"/>
    </location>
</feature>
<dbReference type="InterPro" id="IPR011006">
    <property type="entry name" value="CheY-like_superfamily"/>
</dbReference>
<dbReference type="PROSITE" id="PS50110">
    <property type="entry name" value="RESPONSE_REGULATORY"/>
    <property type="match status" value="1"/>
</dbReference>
<evidence type="ECO:0000256" key="4">
    <source>
        <dbReference type="ARBA" id="ARBA00023015"/>
    </source>
</evidence>
<dbReference type="PANTHER" id="PTHR48111">
    <property type="entry name" value="REGULATOR OF RPOS"/>
    <property type="match status" value="1"/>
</dbReference>
<evidence type="ECO:0000256" key="2">
    <source>
        <dbReference type="ARBA" id="ARBA00022553"/>
    </source>
</evidence>
<keyword evidence="5 9" id="KW-0238">DNA-binding</keyword>
<evidence type="ECO:0000256" key="7">
    <source>
        <dbReference type="ARBA" id="ARBA00024735"/>
    </source>
</evidence>
<dbReference type="Pfam" id="PF00486">
    <property type="entry name" value="Trans_reg_C"/>
    <property type="match status" value="1"/>
</dbReference>
<keyword evidence="2 8" id="KW-0597">Phosphoprotein</keyword>
<dbReference type="GO" id="GO:0000156">
    <property type="term" value="F:phosphorelay response regulator activity"/>
    <property type="evidence" value="ECO:0007669"/>
    <property type="project" value="TreeGrafter"/>
</dbReference>
<dbReference type="KEGG" id="sti:Sthe_0369"/>
<evidence type="ECO:0000259" key="11">
    <source>
        <dbReference type="PROSITE" id="PS51755"/>
    </source>
</evidence>
<feature type="modified residue" description="4-aspartylphosphate" evidence="8">
    <location>
        <position position="52"/>
    </location>
</feature>
<dbReference type="GO" id="GO:0000976">
    <property type="term" value="F:transcription cis-regulatory region binding"/>
    <property type="evidence" value="ECO:0007669"/>
    <property type="project" value="TreeGrafter"/>
</dbReference>
<organism evidence="12 13">
    <name type="scientific">Sphaerobacter thermophilus (strain ATCC 49802 / DSM 20745 / KCCM 41009 / NCIMB 13125 / S 6022)</name>
    <dbReference type="NCBI Taxonomy" id="479434"/>
    <lineage>
        <taxon>Bacteria</taxon>
        <taxon>Pseudomonadati</taxon>
        <taxon>Thermomicrobiota</taxon>
        <taxon>Thermomicrobia</taxon>
        <taxon>Sphaerobacterales</taxon>
        <taxon>Sphaerobacterineae</taxon>
        <taxon>Sphaerobacteraceae</taxon>
        <taxon>Sphaerobacter</taxon>
    </lineage>
</organism>
<evidence type="ECO:0000259" key="10">
    <source>
        <dbReference type="PROSITE" id="PS50110"/>
    </source>
</evidence>
<keyword evidence="3" id="KW-0902">Two-component regulatory system</keyword>
<dbReference type="InterPro" id="IPR016032">
    <property type="entry name" value="Sig_transdc_resp-reg_C-effctor"/>
</dbReference>
<dbReference type="GO" id="GO:0006355">
    <property type="term" value="P:regulation of DNA-templated transcription"/>
    <property type="evidence" value="ECO:0007669"/>
    <property type="project" value="InterPro"/>
</dbReference>
<gene>
    <name evidence="12" type="ordered locus">Sthe_0369</name>
</gene>
<dbReference type="FunCoup" id="D1C747">
    <property type="interactions" value="376"/>
</dbReference>
<dbReference type="STRING" id="479434.Sthe_0369"/>
<evidence type="ECO:0000256" key="9">
    <source>
        <dbReference type="PROSITE-ProRule" id="PRU01091"/>
    </source>
</evidence>
<keyword evidence="4" id="KW-0805">Transcription regulation</keyword>
<name>D1C747_SPHTD</name>
<evidence type="ECO:0000256" key="1">
    <source>
        <dbReference type="ARBA" id="ARBA00013332"/>
    </source>
</evidence>
<dbReference type="InterPro" id="IPR001867">
    <property type="entry name" value="OmpR/PhoB-type_DNA-bd"/>
</dbReference>
<dbReference type="PANTHER" id="PTHR48111:SF40">
    <property type="entry name" value="PHOSPHATE REGULON TRANSCRIPTIONAL REGULATORY PROTEIN PHOB"/>
    <property type="match status" value="1"/>
</dbReference>
<dbReference type="Gene3D" id="1.10.10.10">
    <property type="entry name" value="Winged helix-like DNA-binding domain superfamily/Winged helix DNA-binding domain"/>
    <property type="match status" value="1"/>
</dbReference>
<dbReference type="Pfam" id="PF00072">
    <property type="entry name" value="Response_reg"/>
    <property type="match status" value="1"/>
</dbReference>
<evidence type="ECO:0000313" key="12">
    <source>
        <dbReference type="EMBL" id="ACZ37808.1"/>
    </source>
</evidence>
<feature type="DNA-binding region" description="OmpR/PhoB-type" evidence="9">
    <location>
        <begin position="134"/>
        <end position="233"/>
    </location>
</feature>
<dbReference type="PROSITE" id="PS51755">
    <property type="entry name" value="OMPR_PHOB"/>
    <property type="match status" value="1"/>
</dbReference>
<dbReference type="Gene3D" id="6.10.250.690">
    <property type="match status" value="1"/>
</dbReference>
<dbReference type="FunFam" id="3.40.50.2300:FF:000001">
    <property type="entry name" value="DNA-binding response regulator PhoB"/>
    <property type="match status" value="1"/>
</dbReference>
<keyword evidence="13" id="KW-1185">Reference proteome</keyword>
<dbReference type="SMART" id="SM00862">
    <property type="entry name" value="Trans_reg_C"/>
    <property type="match status" value="1"/>
</dbReference>
<dbReference type="SUPFAM" id="SSF52172">
    <property type="entry name" value="CheY-like"/>
    <property type="match status" value="1"/>
</dbReference>
<keyword evidence="6" id="KW-0804">Transcription</keyword>
<dbReference type="InterPro" id="IPR039420">
    <property type="entry name" value="WalR-like"/>
</dbReference>
<evidence type="ECO:0000256" key="6">
    <source>
        <dbReference type="ARBA" id="ARBA00023163"/>
    </source>
</evidence>
<dbReference type="HOGENOM" id="CLU_000445_30_4_0"/>
<dbReference type="InterPro" id="IPR001789">
    <property type="entry name" value="Sig_transdc_resp-reg_receiver"/>
</dbReference>
<dbReference type="SUPFAM" id="SSF46894">
    <property type="entry name" value="C-terminal effector domain of the bipartite response regulators"/>
    <property type="match status" value="1"/>
</dbReference>
<dbReference type="InParanoid" id="D1C747"/>
<protein>
    <recommendedName>
        <fullName evidence="1">Phosphate regulon transcriptional regulatory protein PhoB</fullName>
    </recommendedName>
</protein>
<dbReference type="GO" id="GO:0005829">
    <property type="term" value="C:cytosol"/>
    <property type="evidence" value="ECO:0007669"/>
    <property type="project" value="TreeGrafter"/>
</dbReference>
<dbReference type="eggNOG" id="COG0745">
    <property type="taxonomic scope" value="Bacteria"/>
</dbReference>
<evidence type="ECO:0000313" key="13">
    <source>
        <dbReference type="Proteomes" id="UP000002027"/>
    </source>
</evidence>
<dbReference type="SMART" id="SM00448">
    <property type="entry name" value="REC"/>
    <property type="match status" value="1"/>
</dbReference>
<dbReference type="Gene3D" id="3.40.50.2300">
    <property type="match status" value="1"/>
</dbReference>
<dbReference type="FunFam" id="1.10.10.10:FF:000018">
    <property type="entry name" value="DNA-binding response regulator ResD"/>
    <property type="match status" value="1"/>
</dbReference>
<accession>D1C747</accession>
<dbReference type="AlphaFoldDB" id="D1C747"/>
<comment type="function">
    <text evidence="7">This protein is a positive regulator for the phosphate regulon. Transcription of this operon is positively regulated by PhoB and PhoR when phosphate is limited.</text>
</comment>
<evidence type="ECO:0000256" key="3">
    <source>
        <dbReference type="ARBA" id="ARBA00023012"/>
    </source>
</evidence>
<sequence>MARILVVEDEASIRTTIAYNLKKAGHDVRTVADGEAAIAQANADPPDLVILDIMLPTIDGFDVCRHIRRSSSVPILMLTARDDEVDRVVGLEIGADDYVTKPFSMRELMARVKALLRRRELLEQELASNPDGREEVFEIGTLRIDPAAYRVTRNGREVQLTPKEMDLLVYLARHRGNVCPTRRILEAVWGYDYYGDNRTVAVHIHGLREKLEEDPRQPRLIETVRGVGYRLAG</sequence>
<dbReference type="RefSeq" id="WP_012870855.1">
    <property type="nucleotide sequence ID" value="NC_013523.1"/>
</dbReference>